<feature type="signal peptide" evidence="11">
    <location>
        <begin position="1"/>
        <end position="29"/>
    </location>
</feature>
<feature type="domain" description="DUF2921" evidence="13">
    <location>
        <begin position="444"/>
        <end position="600"/>
    </location>
</feature>
<keyword evidence="7" id="KW-0833">Ubl conjugation pathway</keyword>
<keyword evidence="11" id="KW-0732">Signal</keyword>
<dbReference type="Proteomes" id="UP001552299">
    <property type="component" value="Unassembled WGS sequence"/>
</dbReference>
<dbReference type="PANTHER" id="PTHR33389:SF18">
    <property type="entry name" value="OS01G0677900 PROTEIN"/>
    <property type="match status" value="1"/>
</dbReference>
<comment type="subcellular location">
    <subcellularLocation>
        <location evidence="2">Endomembrane system</location>
        <topology evidence="2">Multi-pass membrane protein</topology>
    </subcellularLocation>
</comment>
<comment type="caution">
    <text evidence="14">The sequence shown here is derived from an EMBL/GenBank/DDBJ whole genome shotgun (WGS) entry which is preliminary data.</text>
</comment>
<feature type="domain" description="SWEET-like" evidence="12">
    <location>
        <begin position="610"/>
        <end position="878"/>
    </location>
</feature>
<reference evidence="14 15" key="1">
    <citation type="journal article" date="2024" name="Plant Biotechnol. J.">
        <title>Dendrobium thyrsiflorum genome and its molecular insights into genes involved in important horticultural traits.</title>
        <authorList>
            <person name="Chen B."/>
            <person name="Wang J.Y."/>
            <person name="Zheng P.J."/>
            <person name="Li K.L."/>
            <person name="Liang Y.M."/>
            <person name="Chen X.F."/>
            <person name="Zhang C."/>
            <person name="Zhao X."/>
            <person name="He X."/>
            <person name="Zhang G.Q."/>
            <person name="Liu Z.J."/>
            <person name="Xu Q."/>
        </authorList>
    </citation>
    <scope>NUCLEOTIDE SEQUENCE [LARGE SCALE GENOMIC DNA]</scope>
    <source>
        <strain evidence="14">GZMU011</strain>
    </source>
</reference>
<feature type="transmembrane region" description="Helical" evidence="10">
    <location>
        <begin position="771"/>
        <end position="792"/>
    </location>
</feature>
<dbReference type="EC" id="2.3.2.27" evidence="4"/>
<sequence>MLSKSCYFPCYNYIVLFTILFSSATAAAASSPKISYVDHCGSVVPQYASTGTFLGHSKFFELSYGHYSGGEKLFATEPSTSIVHTEHSDVGHFNFRGKYVHKTKSSEILQLGGSLSFQGPQIVVKPRRRGRHYQSDFHPSIVHTSKYVNFELSGFWSESTGMICMVGTGSSHAYEGNILHLSAVFKLYYPKISNISNSIVSGTLESLEPVESLNYFEKISVSAYAQMNYSYTHFPSSIRDSCSNIEVPKETSSFVMDSVSSYIPDLLAVLLKLEHGSDCSGGNCYPFSLNKDSIPSFLSLNQIYFSEEGKFHTRIGFYNHSVHWFNYKFVPEDSFVGEGFWDHEKNQMCLVACKVLANSSVGDCTVGLSLWFPLVFTIKSRSRVIGRIWSNKNKNDPGYFSSMSFRDSGRYHNLVPGMKYQYSVLEGISGCDAIENSAYMGSRIYPDGSLKHDLSFSMSAVTKGGSSANGQAYPLSIGDTLFTDSFVETQMEDVNVTLRNVSYEFSYWSYTDPSSPDRIHTKISAEGVYNSRNGHLCMVGCGYNESSVLDKKEKIEDMMDCKILINIQFPPMDPKEGEHLNGTIKSTRQRWDPLYFEPISLSSYKMYDEQATESIWRMDIEIIIVVISLTLSCIFIRSQILYAKKNQDVLPAISITMLVVMSLGFLIPLILNFEAMLIMVKNKQNSFSNRSDWMVVKEVIVRVLTLVAFILHLRMLQVAWSARCASEGKKDLWVAEQKTMKLCLILYFSGAVIAWFVQSKSRSHWWKWEDLLSYAGFILDGFLFPQILLNLFRRSHEKALSFAFFVGMTAIRIFPHVYDLYRAQTTAPRLQFSYIYASPEVDFYSISWNIIIPLVGILLATSIFLQQRYGGNYILPLRLRKQDGYETIDELSL</sequence>
<dbReference type="Pfam" id="PF11145">
    <property type="entry name" value="DUF2921"/>
    <property type="match status" value="1"/>
</dbReference>
<organism evidence="14 15">
    <name type="scientific">Dendrobium thyrsiflorum</name>
    <name type="common">Pinecone-like raceme dendrobium</name>
    <name type="synonym">Orchid</name>
    <dbReference type="NCBI Taxonomy" id="117978"/>
    <lineage>
        <taxon>Eukaryota</taxon>
        <taxon>Viridiplantae</taxon>
        <taxon>Streptophyta</taxon>
        <taxon>Embryophyta</taxon>
        <taxon>Tracheophyta</taxon>
        <taxon>Spermatophyta</taxon>
        <taxon>Magnoliopsida</taxon>
        <taxon>Liliopsida</taxon>
        <taxon>Asparagales</taxon>
        <taxon>Orchidaceae</taxon>
        <taxon>Epidendroideae</taxon>
        <taxon>Malaxideae</taxon>
        <taxon>Dendrobiinae</taxon>
        <taxon>Dendrobium</taxon>
    </lineage>
</organism>
<comment type="pathway">
    <text evidence="3">Protein modification; protein ubiquitination.</text>
</comment>
<proteinExistence type="predicted"/>
<evidence type="ECO:0000313" key="14">
    <source>
        <dbReference type="EMBL" id="KAL0925331.1"/>
    </source>
</evidence>
<evidence type="ECO:0000256" key="1">
    <source>
        <dbReference type="ARBA" id="ARBA00000900"/>
    </source>
</evidence>
<protein>
    <recommendedName>
        <fullName evidence="4">RING-type E3 ubiquitin transferase</fullName>
        <ecNumber evidence="4">2.3.2.27</ecNumber>
    </recommendedName>
</protein>
<feature type="transmembrane region" description="Helical" evidence="10">
    <location>
        <begin position="799"/>
        <end position="818"/>
    </location>
</feature>
<dbReference type="PANTHER" id="PTHR33389">
    <property type="entry name" value="FAMILY PROTEIN, PUTATIVE (DUF2921)-RELATED"/>
    <property type="match status" value="1"/>
</dbReference>
<keyword evidence="6 10" id="KW-0812">Transmembrane</keyword>
<keyword evidence="5" id="KW-0808">Transferase</keyword>
<feature type="transmembrane region" description="Helical" evidence="10">
    <location>
        <begin position="699"/>
        <end position="722"/>
    </location>
</feature>
<feature type="transmembrane region" description="Helical" evidence="10">
    <location>
        <begin position="622"/>
        <end position="643"/>
    </location>
</feature>
<evidence type="ECO:0000256" key="2">
    <source>
        <dbReference type="ARBA" id="ARBA00004127"/>
    </source>
</evidence>
<dbReference type="InterPro" id="IPR021319">
    <property type="entry name" value="DUF2921"/>
</dbReference>
<evidence type="ECO:0000256" key="8">
    <source>
        <dbReference type="ARBA" id="ARBA00022989"/>
    </source>
</evidence>
<gene>
    <name evidence="14" type="ORF">M5K25_003652</name>
</gene>
<keyword evidence="15" id="KW-1185">Reference proteome</keyword>
<evidence type="ECO:0000259" key="12">
    <source>
        <dbReference type="Pfam" id="PF11145"/>
    </source>
</evidence>
<evidence type="ECO:0000256" key="4">
    <source>
        <dbReference type="ARBA" id="ARBA00012483"/>
    </source>
</evidence>
<evidence type="ECO:0000256" key="11">
    <source>
        <dbReference type="SAM" id="SignalP"/>
    </source>
</evidence>
<name>A0ABD0VRI0_DENTH</name>
<evidence type="ECO:0000256" key="10">
    <source>
        <dbReference type="SAM" id="Phobius"/>
    </source>
</evidence>
<feature type="domain" description="DUF2921" evidence="13">
    <location>
        <begin position="38"/>
        <end position="220"/>
    </location>
</feature>
<evidence type="ECO:0000313" key="15">
    <source>
        <dbReference type="Proteomes" id="UP001552299"/>
    </source>
</evidence>
<feature type="domain" description="DUF2921" evidence="13">
    <location>
        <begin position="313"/>
        <end position="404"/>
    </location>
</feature>
<dbReference type="AlphaFoldDB" id="A0ABD0VRI0"/>
<accession>A0ABD0VRI0</accession>
<dbReference type="GO" id="GO:0012505">
    <property type="term" value="C:endomembrane system"/>
    <property type="evidence" value="ECO:0007669"/>
    <property type="project" value="UniProtKB-SubCell"/>
</dbReference>
<evidence type="ECO:0000256" key="6">
    <source>
        <dbReference type="ARBA" id="ARBA00022692"/>
    </source>
</evidence>
<evidence type="ECO:0000256" key="7">
    <source>
        <dbReference type="ARBA" id="ARBA00022786"/>
    </source>
</evidence>
<evidence type="ECO:0000256" key="5">
    <source>
        <dbReference type="ARBA" id="ARBA00022679"/>
    </source>
</evidence>
<dbReference type="GO" id="GO:0061630">
    <property type="term" value="F:ubiquitin protein ligase activity"/>
    <property type="evidence" value="ECO:0007669"/>
    <property type="project" value="UniProtKB-EC"/>
</dbReference>
<keyword evidence="9 10" id="KW-0472">Membrane</keyword>
<dbReference type="Pfam" id="PF25333">
    <property type="entry name" value="DUF2921_N"/>
    <property type="match status" value="3"/>
</dbReference>
<dbReference type="InterPro" id="IPR057425">
    <property type="entry name" value="DUF2921_N"/>
</dbReference>
<feature type="transmembrane region" description="Helical" evidence="10">
    <location>
        <begin position="742"/>
        <end position="759"/>
    </location>
</feature>
<feature type="transmembrane region" description="Helical" evidence="10">
    <location>
        <begin position="846"/>
        <end position="865"/>
    </location>
</feature>
<feature type="chain" id="PRO_5044790307" description="RING-type E3 ubiquitin transferase" evidence="11">
    <location>
        <begin position="30"/>
        <end position="893"/>
    </location>
</feature>
<comment type="catalytic activity">
    <reaction evidence="1">
        <text>S-ubiquitinyl-[E2 ubiquitin-conjugating enzyme]-L-cysteine + [acceptor protein]-L-lysine = [E2 ubiquitin-conjugating enzyme]-L-cysteine + N(6)-ubiquitinyl-[acceptor protein]-L-lysine.</text>
        <dbReference type="EC" id="2.3.2.27"/>
    </reaction>
</comment>
<dbReference type="EMBL" id="JANQDX010000004">
    <property type="protein sequence ID" value="KAL0925331.1"/>
    <property type="molecule type" value="Genomic_DNA"/>
</dbReference>
<evidence type="ECO:0000256" key="3">
    <source>
        <dbReference type="ARBA" id="ARBA00004906"/>
    </source>
</evidence>
<evidence type="ECO:0000256" key="9">
    <source>
        <dbReference type="ARBA" id="ARBA00023136"/>
    </source>
</evidence>
<evidence type="ECO:0000259" key="13">
    <source>
        <dbReference type="Pfam" id="PF25333"/>
    </source>
</evidence>
<keyword evidence="8 10" id="KW-1133">Transmembrane helix</keyword>
<feature type="transmembrane region" description="Helical" evidence="10">
    <location>
        <begin position="655"/>
        <end position="679"/>
    </location>
</feature>